<dbReference type="AlphaFoldDB" id="F9W3Q1"/>
<reference evidence="1 2" key="2">
    <citation type="journal article" date="2012" name="Proc. Natl. Acad. Sci. U.S.A.">
        <title>Antigenic diversity is generated by distinct evolutionary mechanisms in African trypanosome species.</title>
        <authorList>
            <person name="Jackson A.P."/>
            <person name="Berry A."/>
            <person name="Aslett M."/>
            <person name="Allison H.C."/>
            <person name="Burton P."/>
            <person name="Vavrova-Anderson J."/>
            <person name="Brown R."/>
            <person name="Browne H."/>
            <person name="Corton N."/>
            <person name="Hauser H."/>
            <person name="Gamble J."/>
            <person name="Gilderthorp R."/>
            <person name="Marcello L."/>
            <person name="McQuillan J."/>
            <person name="Otto T.D."/>
            <person name="Quail M.A."/>
            <person name="Sanders M.J."/>
            <person name="van Tonder A."/>
            <person name="Ginger M.L."/>
            <person name="Field M.C."/>
            <person name="Barry J.D."/>
            <person name="Hertz-Fowler C."/>
            <person name="Berriman M."/>
        </authorList>
    </citation>
    <scope>NUCLEOTIDE SEQUENCE [LARGE SCALE GENOMIC DNA]</scope>
    <source>
        <strain evidence="1 2">IL3000</strain>
    </source>
</reference>
<protein>
    <submittedName>
        <fullName evidence="1">WGS project CAEQ00000000 data, annotated contig 1089</fullName>
    </submittedName>
</protein>
<comment type="caution">
    <text evidence="1">The sequence shown here is derived from an EMBL/GenBank/DDBJ whole genome shotgun (WGS) entry which is preliminary data.</text>
</comment>
<dbReference type="VEuPathDB" id="TriTrypDB:TcIL3000_0_27190"/>
<dbReference type="EMBL" id="CAEQ01000451">
    <property type="protein sequence ID" value="CCD11774.1"/>
    <property type="molecule type" value="Genomic_DNA"/>
</dbReference>
<keyword evidence="2" id="KW-1185">Reference proteome</keyword>
<organism evidence="1 2">
    <name type="scientific">Trypanosoma congolense (strain IL3000)</name>
    <dbReference type="NCBI Taxonomy" id="1068625"/>
    <lineage>
        <taxon>Eukaryota</taxon>
        <taxon>Discoba</taxon>
        <taxon>Euglenozoa</taxon>
        <taxon>Kinetoplastea</taxon>
        <taxon>Metakinetoplastina</taxon>
        <taxon>Trypanosomatida</taxon>
        <taxon>Trypanosomatidae</taxon>
        <taxon>Trypanosoma</taxon>
        <taxon>Nannomonas</taxon>
    </lineage>
</organism>
<evidence type="ECO:0000313" key="1">
    <source>
        <dbReference type="EMBL" id="CCD11774.1"/>
    </source>
</evidence>
<proteinExistence type="predicted"/>
<gene>
    <name evidence="1" type="ORF">TCIL3000_0_27190</name>
</gene>
<reference evidence="2" key="1">
    <citation type="submission" date="2011-07" db="EMBL/GenBank/DDBJ databases">
        <title>Divergent evolution of antigenic variation in African trypanosomes.</title>
        <authorList>
            <person name="Jackson A.P."/>
            <person name="Berry A."/>
            <person name="Allison H.C."/>
            <person name="Burton P."/>
            <person name="Anderson J."/>
            <person name="Aslett M."/>
            <person name="Brown R."/>
            <person name="Corton N."/>
            <person name="Harris D."/>
            <person name="Hauser H."/>
            <person name="Gamble J."/>
            <person name="Gilderthorp R."/>
            <person name="McQuillan J."/>
            <person name="Quail M.A."/>
            <person name="Sanders M."/>
            <person name="Van Tonder A."/>
            <person name="Ginger M.L."/>
            <person name="Donelson J.E."/>
            <person name="Field M.C."/>
            <person name="Barry J.D."/>
            <person name="Berriman M."/>
            <person name="Hertz-Fowler C."/>
        </authorList>
    </citation>
    <scope>NUCLEOTIDE SEQUENCE [LARGE SCALE GENOMIC DNA]</scope>
    <source>
        <strain evidence="2">IL3000</strain>
    </source>
</reference>
<sequence length="175" mass="19723">MVKRWLPQTTGNGQTLLHSGELSRSCVVRPLFGYVPLNFSNGYRSPATVTPNKALGSRSFLERGPPAQWASLCSNSFFLDQAQDSLWDRLLPPADLQTWGRVRCIPRGTQLQYCGAVEFCLWFPPKLLPACVCVGVVDFGTLQKLKAEYFDFRLQVYTKLMPSWCQLFLLLLLSG</sequence>
<name>F9W3Q1_TRYCI</name>
<dbReference type="Proteomes" id="UP000000702">
    <property type="component" value="Unassembled WGS sequence"/>
</dbReference>
<evidence type="ECO:0000313" key="2">
    <source>
        <dbReference type="Proteomes" id="UP000000702"/>
    </source>
</evidence>
<accession>F9W3Q1</accession>